<dbReference type="EMBL" id="CP138203">
    <property type="protein sequence ID" value="WPC72831.1"/>
    <property type="molecule type" value="Genomic_DNA"/>
</dbReference>
<feature type="domain" description="EamA" evidence="7">
    <location>
        <begin position="20"/>
        <end position="147"/>
    </location>
</feature>
<evidence type="ECO:0000256" key="4">
    <source>
        <dbReference type="ARBA" id="ARBA00022989"/>
    </source>
</evidence>
<dbReference type="PANTHER" id="PTHR42920">
    <property type="entry name" value="OS03G0707200 PROTEIN-RELATED"/>
    <property type="match status" value="1"/>
</dbReference>
<feature type="transmembrane region" description="Helical" evidence="6">
    <location>
        <begin position="20"/>
        <end position="40"/>
    </location>
</feature>
<evidence type="ECO:0000256" key="3">
    <source>
        <dbReference type="ARBA" id="ARBA00022692"/>
    </source>
</evidence>
<protein>
    <submittedName>
        <fullName evidence="8">DMT family transporter</fullName>
    </submittedName>
</protein>
<proteinExistence type="predicted"/>
<feature type="transmembrane region" description="Helical" evidence="6">
    <location>
        <begin position="271"/>
        <end position="292"/>
    </location>
</feature>
<organism evidence="8 9">
    <name type="scientific">Vibrio porteresiae DSM 19223</name>
    <dbReference type="NCBI Taxonomy" id="1123496"/>
    <lineage>
        <taxon>Bacteria</taxon>
        <taxon>Pseudomonadati</taxon>
        <taxon>Pseudomonadota</taxon>
        <taxon>Gammaproteobacteria</taxon>
        <taxon>Vibrionales</taxon>
        <taxon>Vibrionaceae</taxon>
        <taxon>Vibrio</taxon>
    </lineage>
</organism>
<dbReference type="RefSeq" id="WP_261892614.1">
    <property type="nucleotide sequence ID" value="NZ_AP024895.1"/>
</dbReference>
<feature type="transmembrane region" description="Helical" evidence="6">
    <location>
        <begin position="215"/>
        <end position="237"/>
    </location>
</feature>
<feature type="domain" description="EamA" evidence="7">
    <location>
        <begin position="158"/>
        <end position="289"/>
    </location>
</feature>
<evidence type="ECO:0000256" key="2">
    <source>
        <dbReference type="ARBA" id="ARBA00022475"/>
    </source>
</evidence>
<gene>
    <name evidence="8" type="ORF">R8Z52_11920</name>
</gene>
<evidence type="ECO:0000313" key="8">
    <source>
        <dbReference type="EMBL" id="WPC72831.1"/>
    </source>
</evidence>
<feature type="transmembrane region" description="Helical" evidence="6">
    <location>
        <begin position="106"/>
        <end position="124"/>
    </location>
</feature>
<dbReference type="Pfam" id="PF00892">
    <property type="entry name" value="EamA"/>
    <property type="match status" value="2"/>
</dbReference>
<dbReference type="PANTHER" id="PTHR42920:SF5">
    <property type="entry name" value="EAMA DOMAIN-CONTAINING PROTEIN"/>
    <property type="match status" value="1"/>
</dbReference>
<dbReference type="InterPro" id="IPR037185">
    <property type="entry name" value="EmrE-like"/>
</dbReference>
<reference evidence="8 9" key="1">
    <citation type="submission" date="2023-11" db="EMBL/GenBank/DDBJ databases">
        <title>Plant-associative lifestyle of Vibrio porteresiae and its evolutionary dynamics.</title>
        <authorList>
            <person name="Rameshkumar N."/>
            <person name="Kirti K."/>
        </authorList>
    </citation>
    <scope>NUCLEOTIDE SEQUENCE [LARGE SCALE GENOMIC DNA]</scope>
    <source>
        <strain evidence="8 9">MSSRF30</strain>
    </source>
</reference>
<accession>A0ABZ0QA13</accession>
<keyword evidence="5 6" id="KW-0472">Membrane</keyword>
<feature type="transmembrane region" description="Helical" evidence="6">
    <location>
        <begin position="131"/>
        <end position="152"/>
    </location>
</feature>
<dbReference type="Proteomes" id="UP001304071">
    <property type="component" value="Chromosome 1"/>
</dbReference>
<evidence type="ECO:0000256" key="6">
    <source>
        <dbReference type="SAM" id="Phobius"/>
    </source>
</evidence>
<dbReference type="SUPFAM" id="SSF103481">
    <property type="entry name" value="Multidrug resistance efflux transporter EmrE"/>
    <property type="match status" value="2"/>
</dbReference>
<keyword evidence="9" id="KW-1185">Reference proteome</keyword>
<evidence type="ECO:0000256" key="5">
    <source>
        <dbReference type="ARBA" id="ARBA00023136"/>
    </source>
</evidence>
<keyword evidence="3 6" id="KW-0812">Transmembrane</keyword>
<dbReference type="InterPro" id="IPR051258">
    <property type="entry name" value="Diverse_Substrate_Transporter"/>
</dbReference>
<feature type="transmembrane region" description="Helical" evidence="6">
    <location>
        <begin position="77"/>
        <end position="100"/>
    </location>
</feature>
<evidence type="ECO:0000259" key="7">
    <source>
        <dbReference type="Pfam" id="PF00892"/>
    </source>
</evidence>
<dbReference type="InterPro" id="IPR000620">
    <property type="entry name" value="EamA_dom"/>
</dbReference>
<evidence type="ECO:0000313" key="9">
    <source>
        <dbReference type="Proteomes" id="UP001304071"/>
    </source>
</evidence>
<evidence type="ECO:0000256" key="1">
    <source>
        <dbReference type="ARBA" id="ARBA00004651"/>
    </source>
</evidence>
<feature type="transmembrane region" description="Helical" evidence="6">
    <location>
        <begin position="244"/>
        <end position="265"/>
    </location>
</feature>
<name>A0ABZ0QA13_9VIBR</name>
<feature type="transmembrane region" description="Helical" evidence="6">
    <location>
        <begin position="46"/>
        <end position="65"/>
    </location>
</feature>
<keyword evidence="2" id="KW-1003">Cell membrane</keyword>
<sequence length="306" mass="33248">MTTKMNQIWAQKIMPRAPHLAMIFVTMLWGTTYLLVKVGLTSSSPMFFVGCRFAAAFAAIGLFSFKHLIRCTKYDLFAAAAIGFSITIGYGSQTIGLQYITGSESAFFTALFVPFVPFIMWLAFRKIPSKMSLLGIVLAFIGLVFLSGNSFIAISLNFGQWITVLSAFAVATEIILISYFSPKVNLKSVTALQLMFASLFAFLSMPLVGETTIPPFSITLVTLTVGLGIASAFIQLVMNWAQRVVAPSTAAVIYAGEPVWAGIYGRMFGEILSPSALLGGTLVVISVLVSEYRPKKRRQAKKAAAH</sequence>
<feature type="transmembrane region" description="Helical" evidence="6">
    <location>
        <begin position="158"/>
        <end position="179"/>
    </location>
</feature>
<keyword evidence="4 6" id="KW-1133">Transmembrane helix</keyword>
<feature type="transmembrane region" description="Helical" evidence="6">
    <location>
        <begin position="191"/>
        <end position="209"/>
    </location>
</feature>
<comment type="subcellular location">
    <subcellularLocation>
        <location evidence="1">Cell membrane</location>
        <topology evidence="1">Multi-pass membrane protein</topology>
    </subcellularLocation>
</comment>